<dbReference type="PROSITE" id="PS50157">
    <property type="entry name" value="ZINC_FINGER_C2H2_2"/>
    <property type="match status" value="2"/>
</dbReference>
<gene>
    <name evidence="8" type="ORF">B4U80_14381</name>
</gene>
<reference evidence="8 9" key="1">
    <citation type="journal article" date="2018" name="Gigascience">
        <title>Genomes of trombidid mites reveal novel predicted allergens and laterally-transferred genes associated with secondary metabolism.</title>
        <authorList>
            <person name="Dong X."/>
            <person name="Chaisiri K."/>
            <person name="Xia D."/>
            <person name="Armstrong S.D."/>
            <person name="Fang Y."/>
            <person name="Donnelly M.J."/>
            <person name="Kadowaki T."/>
            <person name="McGarry J.W."/>
            <person name="Darby A.C."/>
            <person name="Makepeace B.L."/>
        </authorList>
    </citation>
    <scope>NUCLEOTIDE SEQUENCE [LARGE SCALE GENOMIC DNA]</scope>
    <source>
        <strain evidence="8">UoL-UT</strain>
    </source>
</reference>
<keyword evidence="4" id="KW-0862">Zinc</keyword>
<dbReference type="Gene3D" id="3.30.160.60">
    <property type="entry name" value="Classic Zinc Finger"/>
    <property type="match status" value="1"/>
</dbReference>
<dbReference type="EMBL" id="NCKV01023174">
    <property type="protein sequence ID" value="RWS19735.1"/>
    <property type="molecule type" value="Genomic_DNA"/>
</dbReference>
<dbReference type="SUPFAM" id="SSF57667">
    <property type="entry name" value="beta-beta-alpha zinc fingers"/>
    <property type="match status" value="1"/>
</dbReference>
<dbReference type="OrthoDB" id="9424002at2759"/>
<dbReference type="VEuPathDB" id="VectorBase:LDEU012305"/>
<name>A0A443RX40_9ACAR</name>
<evidence type="ECO:0000256" key="2">
    <source>
        <dbReference type="ARBA" id="ARBA00022737"/>
    </source>
</evidence>
<accession>A0A443RX40</accession>
<keyword evidence="5" id="KW-0539">Nucleus</keyword>
<evidence type="ECO:0000256" key="4">
    <source>
        <dbReference type="ARBA" id="ARBA00022833"/>
    </source>
</evidence>
<dbReference type="PROSITE" id="PS00028">
    <property type="entry name" value="ZINC_FINGER_C2H2_1"/>
    <property type="match status" value="1"/>
</dbReference>
<keyword evidence="1" id="KW-0479">Metal-binding</keyword>
<keyword evidence="3 6" id="KW-0863">Zinc-finger</keyword>
<dbReference type="STRING" id="299467.A0A443RX40"/>
<evidence type="ECO:0000313" key="9">
    <source>
        <dbReference type="Proteomes" id="UP000288716"/>
    </source>
</evidence>
<evidence type="ECO:0000256" key="1">
    <source>
        <dbReference type="ARBA" id="ARBA00022723"/>
    </source>
</evidence>
<organism evidence="8 9">
    <name type="scientific">Leptotrombidium deliense</name>
    <dbReference type="NCBI Taxonomy" id="299467"/>
    <lineage>
        <taxon>Eukaryota</taxon>
        <taxon>Metazoa</taxon>
        <taxon>Ecdysozoa</taxon>
        <taxon>Arthropoda</taxon>
        <taxon>Chelicerata</taxon>
        <taxon>Arachnida</taxon>
        <taxon>Acari</taxon>
        <taxon>Acariformes</taxon>
        <taxon>Trombidiformes</taxon>
        <taxon>Prostigmata</taxon>
        <taxon>Anystina</taxon>
        <taxon>Parasitengona</taxon>
        <taxon>Trombiculoidea</taxon>
        <taxon>Trombiculidae</taxon>
        <taxon>Leptotrombidium</taxon>
    </lineage>
</organism>
<evidence type="ECO:0000313" key="8">
    <source>
        <dbReference type="EMBL" id="RWS19735.1"/>
    </source>
</evidence>
<dbReference type="GO" id="GO:0008270">
    <property type="term" value="F:zinc ion binding"/>
    <property type="evidence" value="ECO:0007669"/>
    <property type="project" value="UniProtKB-KW"/>
</dbReference>
<dbReference type="InterPro" id="IPR050826">
    <property type="entry name" value="Krueppel_C2H2_ZnFinger"/>
</dbReference>
<evidence type="ECO:0000256" key="5">
    <source>
        <dbReference type="ARBA" id="ARBA00023242"/>
    </source>
</evidence>
<sequence>MNAKSCSEVKRKVKFKNTTNFRKTLIKAEKYCKLEVKKENDGNKRNKTKANSYEYKGKPSINSPVYSKDNISKVRQIASNHFECKLCNKRFTARFSVLAHISGIHKKEKVFKCETCGERFRWSYALGAHLKAKLCTEVERKVKFERARKFTKCPIESKENHIEEQQLYIVAKNKTSDFLKKFMLRMQYKKQSFKQKKFDQYFL</sequence>
<dbReference type="AlphaFoldDB" id="A0A443RX40"/>
<comment type="caution">
    <text evidence="8">The sequence shown here is derived from an EMBL/GenBank/DDBJ whole genome shotgun (WGS) entry which is preliminary data.</text>
</comment>
<protein>
    <recommendedName>
        <fullName evidence="7">C2H2-type domain-containing protein</fullName>
    </recommendedName>
</protein>
<dbReference type="Proteomes" id="UP000288716">
    <property type="component" value="Unassembled WGS sequence"/>
</dbReference>
<keyword evidence="9" id="KW-1185">Reference proteome</keyword>
<keyword evidence="2" id="KW-0677">Repeat</keyword>
<feature type="domain" description="C2H2-type" evidence="7">
    <location>
        <begin position="82"/>
        <end position="110"/>
    </location>
</feature>
<evidence type="ECO:0000256" key="3">
    <source>
        <dbReference type="ARBA" id="ARBA00022771"/>
    </source>
</evidence>
<feature type="domain" description="C2H2-type" evidence="7">
    <location>
        <begin position="111"/>
        <end position="142"/>
    </location>
</feature>
<dbReference type="Pfam" id="PF13912">
    <property type="entry name" value="zf-C2H2_6"/>
    <property type="match status" value="1"/>
</dbReference>
<evidence type="ECO:0000259" key="7">
    <source>
        <dbReference type="PROSITE" id="PS50157"/>
    </source>
</evidence>
<dbReference type="SMART" id="SM00355">
    <property type="entry name" value="ZnF_C2H2"/>
    <property type="match status" value="2"/>
</dbReference>
<dbReference type="InterPro" id="IPR013087">
    <property type="entry name" value="Znf_C2H2_type"/>
</dbReference>
<evidence type="ECO:0000256" key="6">
    <source>
        <dbReference type="PROSITE-ProRule" id="PRU00042"/>
    </source>
</evidence>
<dbReference type="InterPro" id="IPR036236">
    <property type="entry name" value="Znf_C2H2_sf"/>
</dbReference>
<proteinExistence type="predicted"/>
<dbReference type="PANTHER" id="PTHR24377">
    <property type="entry name" value="IP01015P-RELATED"/>
    <property type="match status" value="1"/>
</dbReference>